<accession>A0A494WZP7</accession>
<dbReference type="SUPFAM" id="SSF56349">
    <property type="entry name" value="DNA breaking-rejoining enzymes"/>
    <property type="match status" value="1"/>
</dbReference>
<proteinExistence type="inferred from homology"/>
<evidence type="ECO:0000313" key="6">
    <source>
        <dbReference type="Proteomes" id="UP000271256"/>
    </source>
</evidence>
<comment type="caution">
    <text evidence="5">The sequence shown here is derived from an EMBL/GenBank/DDBJ whole genome shotgun (WGS) entry which is preliminary data.</text>
</comment>
<dbReference type="InterPro" id="IPR004107">
    <property type="entry name" value="Integrase_SAM-like_N"/>
</dbReference>
<keyword evidence="2 3" id="KW-0238">DNA-binding</keyword>
<evidence type="ECO:0000256" key="2">
    <source>
        <dbReference type="ARBA" id="ARBA00023125"/>
    </source>
</evidence>
<evidence type="ECO:0000256" key="1">
    <source>
        <dbReference type="ARBA" id="ARBA00008857"/>
    </source>
</evidence>
<dbReference type="Proteomes" id="UP000271256">
    <property type="component" value="Unassembled WGS sequence"/>
</dbReference>
<dbReference type="InterPro" id="IPR011010">
    <property type="entry name" value="DNA_brk_join_enz"/>
</dbReference>
<protein>
    <recommendedName>
        <fullName evidence="4">Core-binding (CB) domain-containing protein</fullName>
    </recommendedName>
</protein>
<dbReference type="InterPro" id="IPR044068">
    <property type="entry name" value="CB"/>
</dbReference>
<dbReference type="PROSITE" id="PS51900">
    <property type="entry name" value="CB"/>
    <property type="match status" value="1"/>
</dbReference>
<dbReference type="EMBL" id="RBWE01000001">
    <property type="protein sequence ID" value="RKO66427.1"/>
    <property type="molecule type" value="Genomic_DNA"/>
</dbReference>
<reference evidence="5 6" key="1">
    <citation type="submission" date="2018-10" db="EMBL/GenBank/DDBJ databases">
        <authorList>
            <person name="Grouzdev D.S."/>
            <person name="Krutkina M.S."/>
            <person name="Tourova T.P."/>
            <person name="Nazina T.N."/>
        </authorList>
    </citation>
    <scope>NUCLEOTIDE SEQUENCE [LARGE SCALE GENOMIC DNA]</scope>
    <source>
        <strain evidence="5 6">435</strain>
    </source>
</reference>
<dbReference type="GO" id="GO:0003677">
    <property type="term" value="F:DNA binding"/>
    <property type="evidence" value="ECO:0007669"/>
    <property type="project" value="UniProtKB-UniRule"/>
</dbReference>
<evidence type="ECO:0000256" key="3">
    <source>
        <dbReference type="PROSITE-ProRule" id="PRU01248"/>
    </source>
</evidence>
<feature type="domain" description="Core-binding (CB)" evidence="4">
    <location>
        <begin position="1"/>
        <end position="58"/>
    </location>
</feature>
<organism evidence="5 6">
    <name type="scientific">Desulfofundulus salinus</name>
    <dbReference type="NCBI Taxonomy" id="2419843"/>
    <lineage>
        <taxon>Bacteria</taxon>
        <taxon>Bacillati</taxon>
        <taxon>Bacillota</taxon>
        <taxon>Clostridia</taxon>
        <taxon>Eubacteriales</taxon>
        <taxon>Peptococcaceae</taxon>
        <taxon>Desulfofundulus</taxon>
    </lineage>
</organism>
<sequence>MKKFFRWYLETTGETPKFDAIGPLDIAEFKRYMQNRGQKPATINRALACLSTFFTWAVEQGHAA</sequence>
<evidence type="ECO:0000313" key="5">
    <source>
        <dbReference type="EMBL" id="RKO66427.1"/>
    </source>
</evidence>
<dbReference type="InterPro" id="IPR010998">
    <property type="entry name" value="Integrase_recombinase_N"/>
</dbReference>
<dbReference type="OrthoDB" id="184666at2"/>
<dbReference type="Gene3D" id="1.10.150.130">
    <property type="match status" value="1"/>
</dbReference>
<evidence type="ECO:0000259" key="4">
    <source>
        <dbReference type="PROSITE" id="PS51900"/>
    </source>
</evidence>
<gene>
    <name evidence="5" type="ORF">D7024_05360</name>
</gene>
<comment type="similarity">
    <text evidence="1">Belongs to the 'phage' integrase family.</text>
</comment>
<dbReference type="GO" id="GO:0015074">
    <property type="term" value="P:DNA integration"/>
    <property type="evidence" value="ECO:0007669"/>
    <property type="project" value="InterPro"/>
</dbReference>
<dbReference type="Pfam" id="PF02899">
    <property type="entry name" value="Phage_int_SAM_1"/>
    <property type="match status" value="1"/>
</dbReference>
<dbReference type="AlphaFoldDB" id="A0A494WZP7"/>
<name>A0A494WZP7_9FIRM</name>
<keyword evidence="6" id="KW-1185">Reference proteome</keyword>